<gene>
    <name evidence="4" type="ORF">BCR37DRAFT_18080</name>
</gene>
<evidence type="ECO:0000313" key="4">
    <source>
        <dbReference type="EMBL" id="ORY87945.1"/>
    </source>
</evidence>
<dbReference type="Gene3D" id="3.40.50.1820">
    <property type="entry name" value="alpha/beta hydrolase"/>
    <property type="match status" value="1"/>
</dbReference>
<reference evidence="4 5" key="1">
    <citation type="submission" date="2016-07" db="EMBL/GenBank/DDBJ databases">
        <title>Pervasive Adenine N6-methylation of Active Genes in Fungi.</title>
        <authorList>
            <consortium name="DOE Joint Genome Institute"/>
            <person name="Mondo S.J."/>
            <person name="Dannebaum R.O."/>
            <person name="Kuo R.C."/>
            <person name="Labutti K."/>
            <person name="Haridas S."/>
            <person name="Kuo A."/>
            <person name="Salamov A."/>
            <person name="Ahrendt S.R."/>
            <person name="Lipzen A."/>
            <person name="Sullivan W."/>
            <person name="Andreopoulos W.B."/>
            <person name="Clum A."/>
            <person name="Lindquist E."/>
            <person name="Daum C."/>
            <person name="Ramamoorthy G.K."/>
            <person name="Gryganskyi A."/>
            <person name="Culley D."/>
            <person name="Magnuson J.K."/>
            <person name="James T.Y."/>
            <person name="O'Malley M.A."/>
            <person name="Stajich J.E."/>
            <person name="Spatafora J.W."/>
            <person name="Visel A."/>
            <person name="Grigoriev I.V."/>
        </authorList>
    </citation>
    <scope>NUCLEOTIDE SEQUENCE [LARGE SCALE GENOMIC DNA]</scope>
    <source>
        <strain evidence="4 5">12-1054</strain>
    </source>
</reference>
<name>A0A1Y2FZ67_PROLT</name>
<dbReference type="GO" id="GO:0016787">
    <property type="term" value="F:hydrolase activity"/>
    <property type="evidence" value="ECO:0007669"/>
    <property type="project" value="UniProtKB-KW"/>
</dbReference>
<evidence type="ECO:0000313" key="5">
    <source>
        <dbReference type="Proteomes" id="UP000193685"/>
    </source>
</evidence>
<dbReference type="RefSeq" id="XP_040728440.1">
    <property type="nucleotide sequence ID" value="XM_040866292.1"/>
</dbReference>
<evidence type="ECO:0000256" key="1">
    <source>
        <dbReference type="ARBA" id="ARBA00022801"/>
    </source>
</evidence>
<dbReference type="GeneID" id="63782891"/>
<organism evidence="4 5">
    <name type="scientific">Protomyces lactucae-debilis</name>
    <dbReference type="NCBI Taxonomy" id="2754530"/>
    <lineage>
        <taxon>Eukaryota</taxon>
        <taxon>Fungi</taxon>
        <taxon>Dikarya</taxon>
        <taxon>Ascomycota</taxon>
        <taxon>Taphrinomycotina</taxon>
        <taxon>Taphrinomycetes</taxon>
        <taxon>Taphrinales</taxon>
        <taxon>Protomycetaceae</taxon>
        <taxon>Protomyces</taxon>
    </lineage>
</organism>
<dbReference type="InterPro" id="IPR000073">
    <property type="entry name" value="AB_hydrolase_1"/>
</dbReference>
<keyword evidence="5" id="KW-1185">Reference proteome</keyword>
<dbReference type="Proteomes" id="UP000193685">
    <property type="component" value="Unassembled WGS sequence"/>
</dbReference>
<dbReference type="SUPFAM" id="SSF53474">
    <property type="entry name" value="alpha/beta-Hydrolases"/>
    <property type="match status" value="1"/>
</dbReference>
<sequence>MPDRLAVDTRLHYVSEGDSASGKLLLFLHGFPELAYSWRKVMPLLAAQGFWCVAVDLPGYGQSPPPNSAKYDVAVQRSNNEAVNYDDDVKPWCRAHTAHLLATFVNTICNAHGRKAKVDCLVGHDMGSPQGGAFALLYPELIERVILMSAPWTGIQPLADGESPDLPRLEAQANCFGKDFAKDLEPRDGEQDVVKVLRALAHSGHKHYQHHYCEPNAASTLACKGESPITFEHALRCYYYLKSGHSWMAPRPLESWDSSVLKSLPGYYLLPPGCATMQDYLAAMIRSPNHKDELSLEAMESAMSSWFTKDEIQVYLRAYTQTGFQSSLNYYRSMTSTLDKIVLAQAMPKDSNGQLTMPLLFIAGSHDWGVYQQPGALQTMKDNGAQCVLIDGAGHWVQQEKPGEVVDAILKFIQ</sequence>
<comment type="similarity">
    <text evidence="2">Belongs to the AB hydrolase superfamily. Epoxide hydrolase family.</text>
</comment>
<dbReference type="OMA" id="NWYRVRT"/>
<keyword evidence="1 4" id="KW-0378">Hydrolase</keyword>
<comment type="caution">
    <text evidence="4">The sequence shown here is derived from an EMBL/GenBank/DDBJ whole genome shotgun (WGS) entry which is preliminary data.</text>
</comment>
<dbReference type="InterPro" id="IPR029058">
    <property type="entry name" value="AB_hydrolase_fold"/>
</dbReference>
<dbReference type="STRING" id="56484.A0A1Y2FZ67"/>
<evidence type="ECO:0000256" key="2">
    <source>
        <dbReference type="ARBA" id="ARBA00038334"/>
    </source>
</evidence>
<proteinExistence type="inferred from homology"/>
<evidence type="ECO:0000259" key="3">
    <source>
        <dbReference type="Pfam" id="PF00561"/>
    </source>
</evidence>
<dbReference type="PRINTS" id="PR00412">
    <property type="entry name" value="EPOXHYDRLASE"/>
</dbReference>
<dbReference type="PANTHER" id="PTHR43329">
    <property type="entry name" value="EPOXIDE HYDROLASE"/>
    <property type="match status" value="1"/>
</dbReference>
<feature type="domain" description="AB hydrolase-1" evidence="3">
    <location>
        <begin position="24"/>
        <end position="189"/>
    </location>
</feature>
<dbReference type="InterPro" id="IPR000639">
    <property type="entry name" value="Epox_hydrolase-like"/>
</dbReference>
<dbReference type="AlphaFoldDB" id="A0A1Y2FZ67"/>
<protein>
    <submittedName>
        <fullName evidence="4">Alpha/Beta hydrolase protein</fullName>
    </submittedName>
</protein>
<accession>A0A1Y2FZ67</accession>
<dbReference type="Pfam" id="PF00561">
    <property type="entry name" value="Abhydrolase_1"/>
    <property type="match status" value="1"/>
</dbReference>
<dbReference type="EMBL" id="MCFI01000001">
    <property type="protein sequence ID" value="ORY87945.1"/>
    <property type="molecule type" value="Genomic_DNA"/>
</dbReference>
<dbReference type="OrthoDB" id="408373at2759"/>